<organism evidence="2 3">
    <name type="scientific">Tritrichomonas musculus</name>
    <dbReference type="NCBI Taxonomy" id="1915356"/>
    <lineage>
        <taxon>Eukaryota</taxon>
        <taxon>Metamonada</taxon>
        <taxon>Parabasalia</taxon>
        <taxon>Tritrichomonadida</taxon>
        <taxon>Tritrichomonadidae</taxon>
        <taxon>Tritrichomonas</taxon>
    </lineage>
</organism>
<proteinExistence type="predicted"/>
<protein>
    <recommendedName>
        <fullName evidence="4">THH1/TOM1/TOM3 domain-containing protein</fullName>
    </recommendedName>
</protein>
<dbReference type="EMBL" id="JAPFFF010000062">
    <property type="protein sequence ID" value="KAK8837045.1"/>
    <property type="molecule type" value="Genomic_DNA"/>
</dbReference>
<gene>
    <name evidence="2" type="ORF">M9Y10_037091</name>
</gene>
<keyword evidence="1" id="KW-1133">Transmembrane helix</keyword>
<sequence length="280" mass="32199">MADIDPLQFRWGISYLICGILCLVIGIMYCIFIIKDIRSVTPKLPGYKISQIFFIIACCLRGAGWTIHSLVSRFSSQNLQLVSALTIGLPGYILTISYVLFFYLWSSICVNLISNDSTTGFKRNFKKIVNLAVGIIVFLGVILMILILIELIMNDKKHDNFMLWVHFVESVIAILRDFIICSIILIETLKLINMSEKPFFSFRFNESVYCWMLIYVVIALYIRAFSIIMYQVIVFDKSTQSLADYFNTFITAVLSEIVPCFMILLNRRRSGLLSVYDLLE</sequence>
<evidence type="ECO:0000256" key="1">
    <source>
        <dbReference type="SAM" id="Phobius"/>
    </source>
</evidence>
<feature type="transmembrane region" description="Helical" evidence="1">
    <location>
        <begin position="128"/>
        <end position="149"/>
    </location>
</feature>
<evidence type="ECO:0000313" key="3">
    <source>
        <dbReference type="Proteomes" id="UP001470230"/>
    </source>
</evidence>
<feature type="transmembrane region" description="Helical" evidence="1">
    <location>
        <begin position="12"/>
        <end position="32"/>
    </location>
</feature>
<feature type="transmembrane region" description="Helical" evidence="1">
    <location>
        <begin position="52"/>
        <end position="71"/>
    </location>
</feature>
<keyword evidence="1" id="KW-0812">Transmembrane</keyword>
<dbReference type="Proteomes" id="UP001470230">
    <property type="component" value="Unassembled WGS sequence"/>
</dbReference>
<evidence type="ECO:0008006" key="4">
    <source>
        <dbReference type="Google" id="ProtNLM"/>
    </source>
</evidence>
<comment type="caution">
    <text evidence="2">The sequence shown here is derived from an EMBL/GenBank/DDBJ whole genome shotgun (WGS) entry which is preliminary data.</text>
</comment>
<keyword evidence="3" id="KW-1185">Reference proteome</keyword>
<feature type="transmembrane region" description="Helical" evidence="1">
    <location>
        <begin position="245"/>
        <end position="265"/>
    </location>
</feature>
<name>A0ABR2GSX2_9EUKA</name>
<feature type="transmembrane region" description="Helical" evidence="1">
    <location>
        <begin position="161"/>
        <end position="186"/>
    </location>
</feature>
<feature type="transmembrane region" description="Helical" evidence="1">
    <location>
        <begin position="91"/>
        <end position="113"/>
    </location>
</feature>
<reference evidence="2 3" key="1">
    <citation type="submission" date="2024-04" db="EMBL/GenBank/DDBJ databases">
        <title>Tritrichomonas musculus Genome.</title>
        <authorList>
            <person name="Alves-Ferreira E."/>
            <person name="Grigg M."/>
            <person name="Lorenzi H."/>
            <person name="Galac M."/>
        </authorList>
    </citation>
    <scope>NUCLEOTIDE SEQUENCE [LARGE SCALE GENOMIC DNA]</scope>
    <source>
        <strain evidence="2 3">EAF2021</strain>
    </source>
</reference>
<accession>A0ABR2GSX2</accession>
<evidence type="ECO:0000313" key="2">
    <source>
        <dbReference type="EMBL" id="KAK8837045.1"/>
    </source>
</evidence>
<keyword evidence="1" id="KW-0472">Membrane</keyword>
<feature type="transmembrane region" description="Helical" evidence="1">
    <location>
        <begin position="207"/>
        <end position="233"/>
    </location>
</feature>